<evidence type="ECO:0000259" key="7">
    <source>
        <dbReference type="PROSITE" id="PS50112"/>
    </source>
</evidence>
<dbReference type="PROSITE" id="PS50109">
    <property type="entry name" value="HIS_KIN"/>
    <property type="match status" value="1"/>
</dbReference>
<feature type="domain" description="PAS" evidence="7">
    <location>
        <begin position="13"/>
        <end position="86"/>
    </location>
</feature>
<evidence type="ECO:0000259" key="6">
    <source>
        <dbReference type="PROSITE" id="PS50110"/>
    </source>
</evidence>
<protein>
    <recommendedName>
        <fullName evidence="2">histidine kinase</fullName>
        <ecNumber evidence="2">2.7.13.3</ecNumber>
    </recommendedName>
</protein>
<feature type="domain" description="PAC" evidence="8">
    <location>
        <begin position="88"/>
        <end position="140"/>
    </location>
</feature>
<dbReference type="PROSITE" id="PS50113">
    <property type="entry name" value="PAC"/>
    <property type="match status" value="1"/>
</dbReference>
<dbReference type="PANTHER" id="PTHR43065:SF49">
    <property type="entry name" value="HISTIDINE KINASE"/>
    <property type="match status" value="1"/>
</dbReference>
<dbReference type="SUPFAM" id="SSF52172">
    <property type="entry name" value="CheY-like"/>
    <property type="match status" value="1"/>
</dbReference>
<evidence type="ECO:0000313" key="10">
    <source>
        <dbReference type="Proteomes" id="UP000095463"/>
    </source>
</evidence>
<dbReference type="RefSeq" id="WP_069912613.1">
    <property type="nucleotide sequence ID" value="NZ_LAJE02000401.1"/>
</dbReference>
<dbReference type="PROSITE" id="PS50110">
    <property type="entry name" value="RESPONSE_REGULATORY"/>
    <property type="match status" value="1"/>
</dbReference>
<evidence type="ECO:0000259" key="5">
    <source>
        <dbReference type="PROSITE" id="PS50109"/>
    </source>
</evidence>
<comment type="caution">
    <text evidence="9">The sequence shown here is derived from an EMBL/GenBank/DDBJ whole genome shotgun (WGS) entry which is preliminary data.</text>
</comment>
<dbReference type="InterPro" id="IPR011006">
    <property type="entry name" value="CheY-like_superfamily"/>
</dbReference>
<feature type="modified residue" description="4-aspartylphosphate" evidence="4">
    <location>
        <position position="444"/>
    </location>
</feature>
<dbReference type="CDD" id="cd00082">
    <property type="entry name" value="HisKA"/>
    <property type="match status" value="1"/>
</dbReference>
<dbReference type="Gene3D" id="1.10.287.130">
    <property type="match status" value="1"/>
</dbReference>
<dbReference type="PRINTS" id="PR00344">
    <property type="entry name" value="BCTRLSENSOR"/>
</dbReference>
<dbReference type="SUPFAM" id="SSF55874">
    <property type="entry name" value="ATPase domain of HSP90 chaperone/DNA topoisomerase II/histidine kinase"/>
    <property type="match status" value="1"/>
</dbReference>
<dbReference type="Pfam" id="PF00512">
    <property type="entry name" value="HisKA"/>
    <property type="match status" value="1"/>
</dbReference>
<dbReference type="SMART" id="SM00091">
    <property type="entry name" value="PAS"/>
    <property type="match status" value="1"/>
</dbReference>
<dbReference type="Pfam" id="PF02518">
    <property type="entry name" value="HATPase_c"/>
    <property type="match status" value="1"/>
</dbReference>
<dbReference type="PROSITE" id="PS50112">
    <property type="entry name" value="PAS"/>
    <property type="match status" value="1"/>
</dbReference>
<name>A0A1E5XHH0_9HYPH</name>
<keyword evidence="3 4" id="KW-0597">Phosphoprotein</keyword>
<evidence type="ECO:0000313" key="9">
    <source>
        <dbReference type="EMBL" id="OEO28037.1"/>
    </source>
</evidence>
<dbReference type="PANTHER" id="PTHR43065">
    <property type="entry name" value="SENSOR HISTIDINE KINASE"/>
    <property type="match status" value="1"/>
</dbReference>
<keyword evidence="9" id="KW-0418">Kinase</keyword>
<sequence length="519" mass="56151">MNNSHNFDASLTDDGRYRLLVEAISDYAIYMLDPTGIVANWNAGAQRFKGYRPSEIIGRNFEIFYTDADRAVGRPEINLRRAADVGRFEDEGWRVRKDGSQFWAHVVIDRILDPEGNLVGFAKITRDLTERHQTQLELERAREALFQSQKIESIGQLTGGVAHDFNNLLMAIIGSLEIVQRRMNADPSISPFIDNALKGARRGAVLTQRMLAFARRQQLKMGAVNLKAAVEGMSELLERSLGPAILIRTEFPETLPAVRTDISQLEAAILNLAVNARDAMPDGGTVRITAQQKAGDRPGNYVVLSVADEGEGMDSDTLAKATEPFFTTKGVGKGTGLGLSMVHGLAQQSGGYLELRSEVGVGTTALIWLPVTDAEAAATVAPPASRPKEGRQALRVLAVDDDALVLMNTVAMLEELGHEVVEAHSGREALEALERQTVDLLITDQGMPKMTGAELAQKVRAAWPHIPILVATGYSELSDSAARDLPRLSKPFSQQDLAAAITSTIAAASAADPVAVPAL</sequence>
<dbReference type="EMBL" id="LAJE02000401">
    <property type="protein sequence ID" value="OEO28037.1"/>
    <property type="molecule type" value="Genomic_DNA"/>
</dbReference>
<dbReference type="GO" id="GO:0000155">
    <property type="term" value="F:phosphorelay sensor kinase activity"/>
    <property type="evidence" value="ECO:0007669"/>
    <property type="project" value="InterPro"/>
</dbReference>
<dbReference type="Proteomes" id="UP000095463">
    <property type="component" value="Unassembled WGS sequence"/>
</dbReference>
<dbReference type="InterPro" id="IPR001789">
    <property type="entry name" value="Sig_transdc_resp-reg_receiver"/>
</dbReference>
<evidence type="ECO:0000256" key="3">
    <source>
        <dbReference type="ARBA" id="ARBA00022553"/>
    </source>
</evidence>
<dbReference type="InterPro" id="IPR003661">
    <property type="entry name" value="HisK_dim/P_dom"/>
</dbReference>
<evidence type="ECO:0000256" key="4">
    <source>
        <dbReference type="PROSITE-ProRule" id="PRU00169"/>
    </source>
</evidence>
<comment type="catalytic activity">
    <reaction evidence="1">
        <text>ATP + protein L-histidine = ADP + protein N-phospho-L-histidine.</text>
        <dbReference type="EC" id="2.7.13.3"/>
    </reaction>
</comment>
<dbReference type="EC" id="2.7.13.3" evidence="2"/>
<dbReference type="Gene3D" id="3.40.50.2300">
    <property type="match status" value="1"/>
</dbReference>
<feature type="domain" description="Response regulatory" evidence="6">
    <location>
        <begin position="395"/>
        <end position="505"/>
    </location>
</feature>
<dbReference type="InterPro" id="IPR004358">
    <property type="entry name" value="Sig_transdc_His_kin-like_C"/>
</dbReference>
<dbReference type="SUPFAM" id="SSF55785">
    <property type="entry name" value="PYP-like sensor domain (PAS domain)"/>
    <property type="match status" value="1"/>
</dbReference>
<dbReference type="InterPro" id="IPR036890">
    <property type="entry name" value="HATPase_C_sf"/>
</dbReference>
<dbReference type="InterPro" id="IPR000014">
    <property type="entry name" value="PAS"/>
</dbReference>
<evidence type="ECO:0000256" key="1">
    <source>
        <dbReference type="ARBA" id="ARBA00000085"/>
    </source>
</evidence>
<dbReference type="Gene3D" id="3.30.450.20">
    <property type="entry name" value="PAS domain"/>
    <property type="match status" value="1"/>
</dbReference>
<organism evidence="9 10">
    <name type="scientific">Devosia insulae DS-56</name>
    <dbReference type="NCBI Taxonomy" id="1116389"/>
    <lineage>
        <taxon>Bacteria</taxon>
        <taxon>Pseudomonadati</taxon>
        <taxon>Pseudomonadota</taxon>
        <taxon>Alphaproteobacteria</taxon>
        <taxon>Hyphomicrobiales</taxon>
        <taxon>Devosiaceae</taxon>
        <taxon>Devosia</taxon>
    </lineage>
</organism>
<proteinExistence type="predicted"/>
<evidence type="ECO:0000259" key="8">
    <source>
        <dbReference type="PROSITE" id="PS50113"/>
    </source>
</evidence>
<evidence type="ECO:0000256" key="2">
    <source>
        <dbReference type="ARBA" id="ARBA00012438"/>
    </source>
</evidence>
<dbReference type="AlphaFoldDB" id="A0A1E5XHH0"/>
<dbReference type="InterPro" id="IPR036097">
    <property type="entry name" value="HisK_dim/P_sf"/>
</dbReference>
<reference evidence="9 10" key="1">
    <citation type="journal article" date="2015" name="Genome Announc.">
        <title>Genome Assemblies of Three Soil-Associated Devosia species: D. insulae, D. limi, and D. soli.</title>
        <authorList>
            <person name="Hassan Y.I."/>
            <person name="Lepp D."/>
            <person name="Zhou T."/>
        </authorList>
    </citation>
    <scope>NUCLEOTIDE SEQUENCE [LARGE SCALE GENOMIC DNA]</scope>
    <source>
        <strain evidence="9 10">DS-56</strain>
    </source>
</reference>
<accession>A0A1E5XHH0</accession>
<dbReference type="Pfam" id="PF00072">
    <property type="entry name" value="Response_reg"/>
    <property type="match status" value="1"/>
</dbReference>
<dbReference type="Gene3D" id="3.30.565.10">
    <property type="entry name" value="Histidine kinase-like ATPase, C-terminal domain"/>
    <property type="match status" value="1"/>
</dbReference>
<dbReference type="InterPro" id="IPR000700">
    <property type="entry name" value="PAS-assoc_C"/>
</dbReference>
<dbReference type="Pfam" id="PF13426">
    <property type="entry name" value="PAS_9"/>
    <property type="match status" value="1"/>
</dbReference>
<feature type="domain" description="Histidine kinase" evidence="5">
    <location>
        <begin position="160"/>
        <end position="373"/>
    </location>
</feature>
<dbReference type="InterPro" id="IPR035965">
    <property type="entry name" value="PAS-like_dom_sf"/>
</dbReference>
<dbReference type="SMART" id="SM00388">
    <property type="entry name" value="HisKA"/>
    <property type="match status" value="1"/>
</dbReference>
<keyword evidence="10" id="KW-1185">Reference proteome</keyword>
<gene>
    <name evidence="9" type="ORF">VW23_006475</name>
</gene>
<dbReference type="NCBIfam" id="TIGR00229">
    <property type="entry name" value="sensory_box"/>
    <property type="match status" value="1"/>
</dbReference>
<dbReference type="InterPro" id="IPR005467">
    <property type="entry name" value="His_kinase_dom"/>
</dbReference>
<keyword evidence="9" id="KW-0808">Transferase</keyword>
<dbReference type="CDD" id="cd00130">
    <property type="entry name" value="PAS"/>
    <property type="match status" value="1"/>
</dbReference>
<dbReference type="SMART" id="SM00448">
    <property type="entry name" value="REC"/>
    <property type="match status" value="1"/>
</dbReference>
<dbReference type="SUPFAM" id="SSF47384">
    <property type="entry name" value="Homodimeric domain of signal transducing histidine kinase"/>
    <property type="match status" value="1"/>
</dbReference>
<dbReference type="InterPro" id="IPR003594">
    <property type="entry name" value="HATPase_dom"/>
</dbReference>
<dbReference type="SMART" id="SM00387">
    <property type="entry name" value="HATPase_c"/>
    <property type="match status" value="1"/>
</dbReference>